<dbReference type="EMBL" id="BQKI01000003">
    <property type="protein sequence ID" value="GJM90656.1"/>
    <property type="molecule type" value="Genomic_DNA"/>
</dbReference>
<evidence type="ECO:0000313" key="2">
    <source>
        <dbReference type="Proteomes" id="UP001054889"/>
    </source>
</evidence>
<keyword evidence="2" id="KW-1185">Reference proteome</keyword>
<reference evidence="1" key="2">
    <citation type="submission" date="2021-12" db="EMBL/GenBank/DDBJ databases">
        <title>Resequencing data analysis of finger millet.</title>
        <authorList>
            <person name="Hatakeyama M."/>
            <person name="Aluri S."/>
            <person name="Balachadran M.T."/>
            <person name="Sivarajan S.R."/>
            <person name="Poveda L."/>
            <person name="Shimizu-Inatsugi R."/>
            <person name="Schlapbach R."/>
            <person name="Sreeman S.M."/>
            <person name="Shimizu K.K."/>
        </authorList>
    </citation>
    <scope>NUCLEOTIDE SEQUENCE</scope>
</reference>
<evidence type="ECO:0000313" key="1">
    <source>
        <dbReference type="EMBL" id="GJM90656.1"/>
    </source>
</evidence>
<protein>
    <submittedName>
        <fullName evidence="1">Uncharacterized protein</fullName>
    </submittedName>
</protein>
<accession>A0AAV5BX94</accession>
<organism evidence="1 2">
    <name type="scientific">Eleusine coracana subsp. coracana</name>
    <dbReference type="NCBI Taxonomy" id="191504"/>
    <lineage>
        <taxon>Eukaryota</taxon>
        <taxon>Viridiplantae</taxon>
        <taxon>Streptophyta</taxon>
        <taxon>Embryophyta</taxon>
        <taxon>Tracheophyta</taxon>
        <taxon>Spermatophyta</taxon>
        <taxon>Magnoliopsida</taxon>
        <taxon>Liliopsida</taxon>
        <taxon>Poales</taxon>
        <taxon>Poaceae</taxon>
        <taxon>PACMAD clade</taxon>
        <taxon>Chloridoideae</taxon>
        <taxon>Cynodonteae</taxon>
        <taxon>Eleusininae</taxon>
        <taxon>Eleusine</taxon>
    </lineage>
</organism>
<sequence>MDLRIPQHRVLACAAVGTLVMADEPSKVGSLSSNADIDSTRTMAVHTEKDETDLEGIRSLATSSRAEFLEKAEVFTGKVLSDNPHLNGDEVI</sequence>
<reference evidence="1" key="1">
    <citation type="journal article" date="2018" name="DNA Res.">
        <title>Multiple hybrid de novo genome assembly of finger millet, an orphan allotetraploid crop.</title>
        <authorList>
            <person name="Hatakeyama M."/>
            <person name="Aluri S."/>
            <person name="Balachadran M.T."/>
            <person name="Sivarajan S.R."/>
            <person name="Patrignani A."/>
            <person name="Gruter S."/>
            <person name="Poveda L."/>
            <person name="Shimizu-Inatsugi R."/>
            <person name="Baeten J."/>
            <person name="Francoijs K.J."/>
            <person name="Nataraja K.N."/>
            <person name="Reddy Y.A.N."/>
            <person name="Phadnis S."/>
            <person name="Ravikumar R.L."/>
            <person name="Schlapbach R."/>
            <person name="Sreeman S.M."/>
            <person name="Shimizu K.K."/>
        </authorList>
    </citation>
    <scope>NUCLEOTIDE SEQUENCE</scope>
</reference>
<proteinExistence type="predicted"/>
<name>A0AAV5BX94_ELECO</name>
<gene>
    <name evidence="1" type="primary">ga06957</name>
    <name evidence="1" type="ORF">PR202_ga06957</name>
</gene>
<comment type="caution">
    <text evidence="1">The sequence shown here is derived from an EMBL/GenBank/DDBJ whole genome shotgun (WGS) entry which is preliminary data.</text>
</comment>
<dbReference type="Proteomes" id="UP001054889">
    <property type="component" value="Unassembled WGS sequence"/>
</dbReference>
<dbReference type="AlphaFoldDB" id="A0AAV5BX94"/>